<evidence type="ECO:0000313" key="2">
    <source>
        <dbReference type="Proteomes" id="UP000321408"/>
    </source>
</evidence>
<dbReference type="AlphaFoldDB" id="A0A5B9DAX8"/>
<reference evidence="1 2" key="2">
    <citation type="journal article" date="2024" name="Int. J. Syst. Evol. Microbiol.">
        <title>Promethearchaeum syntrophicum gen. nov., sp. nov., an anaerobic, obligately syntrophic archaeon, the first isolate of the lineage 'Asgard' archaea, and proposal of the new archaeal phylum Promethearchaeota phyl. nov. and kingdom Promethearchaeati regn. nov.</title>
        <authorList>
            <person name="Imachi H."/>
            <person name="Nobu M.K."/>
            <person name="Kato S."/>
            <person name="Takaki Y."/>
            <person name="Miyazaki M."/>
            <person name="Miyata M."/>
            <person name="Ogawara M."/>
            <person name="Saito Y."/>
            <person name="Sakai S."/>
            <person name="Tahara Y.O."/>
            <person name="Takano Y."/>
            <person name="Tasumi E."/>
            <person name="Uematsu K."/>
            <person name="Yoshimura T."/>
            <person name="Itoh T."/>
            <person name="Ohkuma M."/>
            <person name="Takai K."/>
        </authorList>
    </citation>
    <scope>NUCLEOTIDE SEQUENCE [LARGE SCALE GENOMIC DNA]</scope>
    <source>
        <strain evidence="1 2">MK-D1</strain>
    </source>
</reference>
<dbReference type="GeneID" id="41330073"/>
<evidence type="ECO:0008006" key="3">
    <source>
        <dbReference type="Google" id="ProtNLM"/>
    </source>
</evidence>
<proteinExistence type="predicted"/>
<sequence>MSENTRASLVKKKMGFNQMRNTIYWLQRVMKQYDLPESQIEKRLLSMGRNIGASFSKEYIPNSKDPSDLIKELYKITLRSKVKTEQDFDFLTVTDNNSALCKYQYKDIQTPGCNVVIGMISEILERNGIKVKEMEINACKSHGDPYCKHSYKVVRSE</sequence>
<protein>
    <recommendedName>
        <fullName evidence="3">V4R domain protein</fullName>
    </recommendedName>
</protein>
<evidence type="ECO:0000313" key="1">
    <source>
        <dbReference type="EMBL" id="QEE16254.1"/>
    </source>
</evidence>
<dbReference type="InterPro" id="IPR024096">
    <property type="entry name" value="NO_sig/Golgi_transp_ligand-bd"/>
</dbReference>
<dbReference type="RefSeq" id="WP_147663132.1">
    <property type="nucleotide sequence ID" value="NZ_CP042905.2"/>
</dbReference>
<reference evidence="1 2" key="1">
    <citation type="journal article" date="2020" name="Nature">
        <title>Isolation of an archaeon at the prokaryote-eukaryote interface.</title>
        <authorList>
            <person name="Imachi H."/>
            <person name="Nobu M.K."/>
            <person name="Nakahara N."/>
            <person name="Morono Y."/>
            <person name="Ogawara M."/>
            <person name="Takaki Y."/>
            <person name="Takano Y."/>
            <person name="Uematsu K."/>
            <person name="Ikuta T."/>
            <person name="Ito M."/>
            <person name="Matsui Y."/>
            <person name="Miyazaki M."/>
            <person name="Murata K."/>
            <person name="Saito Y."/>
            <person name="Sakai S."/>
            <person name="Song C."/>
            <person name="Tasumi E."/>
            <person name="Yamanaka Y."/>
            <person name="Yamaguchi T."/>
            <person name="Kamagata Y."/>
            <person name="Tamaki H."/>
            <person name="Takai K."/>
        </authorList>
    </citation>
    <scope>NUCLEOTIDE SEQUENCE [LARGE SCALE GENOMIC DNA]</scope>
    <source>
        <strain evidence="1 2">MK-D1</strain>
    </source>
</reference>
<dbReference type="KEGG" id="psyt:DSAG12_02084"/>
<organism evidence="1 2">
    <name type="scientific">Promethearchaeum syntrophicum</name>
    <dbReference type="NCBI Taxonomy" id="2594042"/>
    <lineage>
        <taxon>Archaea</taxon>
        <taxon>Promethearchaeati</taxon>
        <taxon>Promethearchaeota</taxon>
        <taxon>Promethearchaeia</taxon>
        <taxon>Promethearchaeales</taxon>
        <taxon>Promethearchaeaceae</taxon>
        <taxon>Promethearchaeum</taxon>
    </lineage>
</organism>
<name>A0A5B9DAX8_9ARCH</name>
<dbReference type="Proteomes" id="UP000321408">
    <property type="component" value="Chromosome"/>
</dbReference>
<dbReference type="SUPFAM" id="SSF111126">
    <property type="entry name" value="Ligand-binding domain in the NO signalling and Golgi transport"/>
    <property type="match status" value="1"/>
</dbReference>
<dbReference type="Gene3D" id="3.30.1380.20">
    <property type="entry name" value="Trafficking protein particle complex subunit 3"/>
    <property type="match status" value="1"/>
</dbReference>
<keyword evidence="2" id="KW-1185">Reference proteome</keyword>
<gene>
    <name evidence="1" type="ORF">DSAG12_02084</name>
</gene>
<dbReference type="EMBL" id="CP042905">
    <property type="protein sequence ID" value="QEE16254.1"/>
    <property type="molecule type" value="Genomic_DNA"/>
</dbReference>
<accession>A0A5B9DAX8</accession>